<name>A0ACC1AF05_9ROSI</name>
<sequence length="209" mass="23120">MNLEMSLEASSSRKANKAKPSVSVNATSTSKTNKLVARKTRKDRHAKVEGRDRRIRLPARCAARIFQLTRELGYKTDGETIAWLLRKAEPSIIAATGKGVNNPSVPVNVRKDNLVPAIVARSPPLLLDLSAPPLNYCEAKLFPRQDQGMLKNISVGSSSRAVNDIDEPALSSFEFDMIANFDMAFTVNEMAMFETVLPENDENEKNSEE</sequence>
<comment type="caution">
    <text evidence="1">The sequence shown here is derived from an EMBL/GenBank/DDBJ whole genome shotgun (WGS) entry which is preliminary data.</text>
</comment>
<accession>A0ACC1AF05</accession>
<reference evidence="2" key="1">
    <citation type="journal article" date="2023" name="G3 (Bethesda)">
        <title>Genome assembly and association tests identify interacting loci associated with vigor, precocity, and sex in interspecific pistachio rootstocks.</title>
        <authorList>
            <person name="Palmer W."/>
            <person name="Jacygrad E."/>
            <person name="Sagayaradj S."/>
            <person name="Cavanaugh K."/>
            <person name="Han R."/>
            <person name="Bertier L."/>
            <person name="Beede B."/>
            <person name="Kafkas S."/>
            <person name="Golino D."/>
            <person name="Preece J."/>
            <person name="Michelmore R."/>
        </authorList>
    </citation>
    <scope>NUCLEOTIDE SEQUENCE [LARGE SCALE GENOMIC DNA]</scope>
</reference>
<evidence type="ECO:0000313" key="2">
    <source>
        <dbReference type="Proteomes" id="UP001164250"/>
    </source>
</evidence>
<evidence type="ECO:0000313" key="1">
    <source>
        <dbReference type="EMBL" id="KAJ0084316.1"/>
    </source>
</evidence>
<dbReference type="Proteomes" id="UP001164250">
    <property type="component" value="Chromosome 11"/>
</dbReference>
<proteinExistence type="predicted"/>
<organism evidence="1 2">
    <name type="scientific">Pistacia atlantica</name>
    <dbReference type="NCBI Taxonomy" id="434234"/>
    <lineage>
        <taxon>Eukaryota</taxon>
        <taxon>Viridiplantae</taxon>
        <taxon>Streptophyta</taxon>
        <taxon>Embryophyta</taxon>
        <taxon>Tracheophyta</taxon>
        <taxon>Spermatophyta</taxon>
        <taxon>Magnoliopsida</taxon>
        <taxon>eudicotyledons</taxon>
        <taxon>Gunneridae</taxon>
        <taxon>Pentapetalae</taxon>
        <taxon>rosids</taxon>
        <taxon>malvids</taxon>
        <taxon>Sapindales</taxon>
        <taxon>Anacardiaceae</taxon>
        <taxon>Pistacia</taxon>
    </lineage>
</organism>
<dbReference type="EMBL" id="CM047907">
    <property type="protein sequence ID" value="KAJ0084316.1"/>
    <property type="molecule type" value="Genomic_DNA"/>
</dbReference>
<protein>
    <submittedName>
        <fullName evidence="1">Uncharacterized protein</fullName>
    </submittedName>
</protein>
<gene>
    <name evidence="1" type="ORF">Patl1_30633</name>
</gene>
<keyword evidence="2" id="KW-1185">Reference proteome</keyword>